<dbReference type="AlphaFoldDB" id="A0AAU9R6M9"/>
<organism evidence="1 2">
    <name type="scientific">Lactobacillus delbrueckii subsp. delbrueckii</name>
    <dbReference type="NCBI Taxonomy" id="83684"/>
    <lineage>
        <taxon>Bacteria</taxon>
        <taxon>Bacillati</taxon>
        <taxon>Bacillota</taxon>
        <taxon>Bacilli</taxon>
        <taxon>Lactobacillales</taxon>
        <taxon>Lactobacillaceae</taxon>
        <taxon>Lactobacillus</taxon>
    </lineage>
</organism>
<dbReference type="Proteomes" id="UP001295440">
    <property type="component" value="Chromosome"/>
</dbReference>
<proteinExistence type="predicted"/>
<dbReference type="EMBL" id="OV915080">
    <property type="protein sequence ID" value="CAH1707105.1"/>
    <property type="molecule type" value="Genomic_DNA"/>
</dbReference>
<name>A0AAU9R6M9_9LACO</name>
<protein>
    <submittedName>
        <fullName evidence="1">Uncharacterized protein</fullName>
    </submittedName>
</protein>
<evidence type="ECO:0000313" key="1">
    <source>
        <dbReference type="EMBL" id="CAH1707105.1"/>
    </source>
</evidence>
<accession>A0AAU9R6M9</accession>
<evidence type="ECO:0000313" key="2">
    <source>
        <dbReference type="Proteomes" id="UP001295440"/>
    </source>
</evidence>
<sequence length="55" mass="6497">MLQRITNAIYLLSRQDGAADENTTYNERRSDHKRKYTFQNVHKIPPLLFTDSTNN</sequence>
<gene>
    <name evidence="1" type="ORF">LDD865_1951</name>
</gene>
<reference evidence="1" key="1">
    <citation type="submission" date="2022-02" db="EMBL/GenBank/DDBJ databases">
        <authorList>
            <person name="Deutsch MARIE S."/>
        </authorList>
    </citation>
    <scope>NUCLEOTIDE SEQUENCE</scope>
    <source>
        <strain evidence="1">CIRM-BIA865</strain>
    </source>
</reference>